<dbReference type="KEGG" id="ark:D6B99_14840"/>
<dbReference type="SUPFAM" id="SSF49464">
    <property type="entry name" value="Carboxypeptidase regulatory domain-like"/>
    <property type="match status" value="1"/>
</dbReference>
<dbReference type="InterPro" id="IPR036942">
    <property type="entry name" value="Beta-barrel_TonB_sf"/>
</dbReference>
<dbReference type="GO" id="GO:0009279">
    <property type="term" value="C:cell outer membrane"/>
    <property type="evidence" value="ECO:0007669"/>
    <property type="project" value="UniProtKB-SubCell"/>
</dbReference>
<dbReference type="PROSITE" id="PS52016">
    <property type="entry name" value="TONB_DEPENDENT_REC_3"/>
    <property type="match status" value="1"/>
</dbReference>
<dbReference type="InterPro" id="IPR008969">
    <property type="entry name" value="CarboxyPept-like_regulatory"/>
</dbReference>
<evidence type="ECO:0000256" key="5">
    <source>
        <dbReference type="ARBA" id="ARBA00023136"/>
    </source>
</evidence>
<dbReference type="Proteomes" id="UP000266118">
    <property type="component" value="Chromosome"/>
</dbReference>
<dbReference type="Pfam" id="PF13715">
    <property type="entry name" value="CarbopepD_reg_2"/>
    <property type="match status" value="1"/>
</dbReference>
<dbReference type="AlphaFoldDB" id="A0A386HS25"/>
<comment type="subcellular location">
    <subcellularLocation>
        <location evidence="1 7">Cell outer membrane</location>
        <topology evidence="1 7">Multi-pass membrane protein</topology>
    </subcellularLocation>
</comment>
<name>A0A386HS25_9BACT</name>
<dbReference type="Pfam" id="PF07715">
    <property type="entry name" value="Plug"/>
    <property type="match status" value="1"/>
</dbReference>
<organism evidence="9 10">
    <name type="scientific">Arachidicoccus soli</name>
    <dbReference type="NCBI Taxonomy" id="2341117"/>
    <lineage>
        <taxon>Bacteria</taxon>
        <taxon>Pseudomonadati</taxon>
        <taxon>Bacteroidota</taxon>
        <taxon>Chitinophagia</taxon>
        <taxon>Chitinophagales</taxon>
        <taxon>Chitinophagaceae</taxon>
        <taxon>Arachidicoccus</taxon>
    </lineage>
</organism>
<keyword evidence="9" id="KW-0675">Receptor</keyword>
<dbReference type="SUPFAM" id="SSF56935">
    <property type="entry name" value="Porins"/>
    <property type="match status" value="1"/>
</dbReference>
<dbReference type="InterPro" id="IPR037066">
    <property type="entry name" value="Plug_dom_sf"/>
</dbReference>
<keyword evidence="10" id="KW-1185">Reference proteome</keyword>
<proteinExistence type="inferred from homology"/>
<dbReference type="OrthoDB" id="9768177at2"/>
<dbReference type="RefSeq" id="WP_119989835.1">
    <property type="nucleotide sequence ID" value="NZ_CP032489.1"/>
</dbReference>
<dbReference type="Gene3D" id="2.60.40.1120">
    <property type="entry name" value="Carboxypeptidase-like, regulatory domain"/>
    <property type="match status" value="1"/>
</dbReference>
<evidence type="ECO:0000256" key="6">
    <source>
        <dbReference type="ARBA" id="ARBA00023237"/>
    </source>
</evidence>
<dbReference type="NCBIfam" id="TIGR04056">
    <property type="entry name" value="OMP_RagA_SusC"/>
    <property type="match status" value="1"/>
</dbReference>
<gene>
    <name evidence="9" type="ORF">D6B99_14840</name>
</gene>
<dbReference type="EMBL" id="CP032489">
    <property type="protein sequence ID" value="AYD48768.1"/>
    <property type="molecule type" value="Genomic_DNA"/>
</dbReference>
<evidence type="ECO:0000259" key="8">
    <source>
        <dbReference type="Pfam" id="PF07715"/>
    </source>
</evidence>
<dbReference type="InterPro" id="IPR023996">
    <property type="entry name" value="TonB-dep_OMP_SusC/RagA"/>
</dbReference>
<keyword evidence="6 7" id="KW-0998">Cell outer membrane</keyword>
<keyword evidence="3 7" id="KW-1134">Transmembrane beta strand</keyword>
<evidence type="ECO:0000256" key="1">
    <source>
        <dbReference type="ARBA" id="ARBA00004571"/>
    </source>
</evidence>
<dbReference type="Gene3D" id="2.40.170.20">
    <property type="entry name" value="TonB-dependent receptor, beta-barrel domain"/>
    <property type="match status" value="1"/>
</dbReference>
<keyword evidence="2 7" id="KW-0813">Transport</keyword>
<dbReference type="InterPro" id="IPR023997">
    <property type="entry name" value="TonB-dep_OMP_SusC/RagA_CS"/>
</dbReference>
<reference evidence="9 10" key="1">
    <citation type="submission" date="2018-09" db="EMBL/GenBank/DDBJ databases">
        <title>Arachidicoccus sp. nov., a bacterium isolated from soil.</title>
        <authorList>
            <person name="Weon H.-Y."/>
            <person name="Kwon S.-W."/>
            <person name="Lee S.A."/>
        </authorList>
    </citation>
    <scope>NUCLEOTIDE SEQUENCE [LARGE SCALE GENOMIC DNA]</scope>
    <source>
        <strain evidence="9 10">KIS59-12</strain>
    </source>
</reference>
<dbReference type="InterPro" id="IPR039426">
    <property type="entry name" value="TonB-dep_rcpt-like"/>
</dbReference>
<sequence length="1010" mass="109186">MRRFKLLFLLIFFAPLISIGQQLNISGRVIDSSTNAPIGNASISVLGTNRGTIADSLGQFSLQVSQGQTMIVSSINYITKFVVVGDNSSITILMRTIAASTLSDVIVVGYGTQRKLDVTGSIAVIKGDEIAKQASVSPLSGLQGKVAGVQITNSGSPGSSPNITIRGLGTFVGNSKPLYVVNGVWLDDISFLNSADIETISILKDASSEAIYGVRGANGVVLITTKKGVKNGNTHVNYNDYVGYQVANNLPKMVDAYDYAILFNELTRASGGTNFLDSSQFSTGTNWFDQTLRNGIITNHNISVSGGGEKNNFNLSLGYLNQQGILKTNNYERYTLNFAQDINITKNITFGYNIMGKYSNTKNPPGGIWRQLYTAPPVIPVRFADGAYGDPGYYGLGSSVSNPQVTLDYNNSTTKDYYAAGNAYLNIKLLRHLTWRSSVGGNYDENDGKNFTPIYKANANQISTHNTLSVSNNTAKNWIVDNTLSYANRFGDNNLMVMVGQEAQRLSSYGLNGTAVDGGLSANPQTWYLSLGQTTSSSDAPSLIKRSSYFSRATYSYKDRYTITGTLRSDASSVFTSNNGRALFPSIGGAWIVSNEGFMHNQKVFDILKLRGSWGVIGNDGIPANTGIQQATSAGLNIIYGNSGTISAGQSVASLIPAPLKWEKSEGSDIGLDAAFFNNKLSATADYYVKNTVNFLFPLQLLSSDGTSQTALIQNIGKLRNNGLELSLNWNDKVSKDFNYSVGGNISYNQNKFTQNTIGGNQMAYSGGTASTGGQLGTVTTLGQPIGVFYGYKVIGIFQSLSDVQAYKDADGNLYQPTAKPGDFKYAKLSNGGIGAISGNDREVLGNPNPKFFYGINTSFSYKNFDFALDFSGVSGVSIYNANKGLRYGNENFTQNFFDNRWHGQGTSNTNPSVNLGGGQNYYINSWYVENGSYFKLRNAQLGYTIHSTGFKKLGIEKLRVYINAQDPIIFTKYTGFSPEISGGSPGNQNIDNNVYPLSAIYNFGVNLTF</sequence>
<dbReference type="Gene3D" id="2.170.130.10">
    <property type="entry name" value="TonB-dependent receptor, plug domain"/>
    <property type="match status" value="1"/>
</dbReference>
<evidence type="ECO:0000313" key="9">
    <source>
        <dbReference type="EMBL" id="AYD48768.1"/>
    </source>
</evidence>
<keyword evidence="4 7" id="KW-0812">Transmembrane</keyword>
<keyword evidence="5 7" id="KW-0472">Membrane</keyword>
<evidence type="ECO:0000256" key="2">
    <source>
        <dbReference type="ARBA" id="ARBA00022448"/>
    </source>
</evidence>
<comment type="similarity">
    <text evidence="7">Belongs to the TonB-dependent receptor family.</text>
</comment>
<accession>A0A386HS25</accession>
<dbReference type="NCBIfam" id="TIGR04057">
    <property type="entry name" value="SusC_RagA_signa"/>
    <property type="match status" value="1"/>
</dbReference>
<evidence type="ECO:0000256" key="3">
    <source>
        <dbReference type="ARBA" id="ARBA00022452"/>
    </source>
</evidence>
<evidence type="ECO:0000256" key="7">
    <source>
        <dbReference type="PROSITE-ProRule" id="PRU01360"/>
    </source>
</evidence>
<evidence type="ECO:0000313" key="10">
    <source>
        <dbReference type="Proteomes" id="UP000266118"/>
    </source>
</evidence>
<protein>
    <submittedName>
        <fullName evidence="9">TonB-dependent receptor</fullName>
    </submittedName>
</protein>
<feature type="domain" description="TonB-dependent receptor plug" evidence="8">
    <location>
        <begin position="115"/>
        <end position="220"/>
    </location>
</feature>
<dbReference type="InterPro" id="IPR012910">
    <property type="entry name" value="Plug_dom"/>
</dbReference>
<evidence type="ECO:0000256" key="4">
    <source>
        <dbReference type="ARBA" id="ARBA00022692"/>
    </source>
</evidence>